<sequence length="75" mass="8526">MAKVKEMRQMTRAEVEQKLKEEGQNLFHLTLRHSTQGLPKPTELKKSRRQVARIKTVLQEDKLGKAKLASGAKTA</sequence>
<evidence type="ECO:0000256" key="4">
    <source>
        <dbReference type="ARBA" id="ARBA00035204"/>
    </source>
</evidence>
<dbReference type="InterPro" id="IPR001854">
    <property type="entry name" value="Ribosomal_uL29"/>
</dbReference>
<evidence type="ECO:0000313" key="6">
    <source>
        <dbReference type="EMBL" id="MBI4725895.1"/>
    </source>
</evidence>
<dbReference type="EMBL" id="JACQXR010000015">
    <property type="protein sequence ID" value="MBI4725895.1"/>
    <property type="molecule type" value="Genomic_DNA"/>
</dbReference>
<proteinExistence type="inferred from homology"/>
<dbReference type="Pfam" id="PF00831">
    <property type="entry name" value="Ribosomal_L29"/>
    <property type="match status" value="1"/>
</dbReference>
<evidence type="ECO:0000256" key="3">
    <source>
        <dbReference type="ARBA" id="ARBA00023274"/>
    </source>
</evidence>
<dbReference type="HAMAP" id="MF_00374">
    <property type="entry name" value="Ribosomal_uL29"/>
    <property type="match status" value="1"/>
</dbReference>
<dbReference type="SUPFAM" id="SSF46561">
    <property type="entry name" value="Ribosomal protein L29 (L29p)"/>
    <property type="match status" value="1"/>
</dbReference>
<protein>
    <recommendedName>
        <fullName evidence="4 5">Large ribosomal subunit protein uL29</fullName>
    </recommendedName>
</protein>
<keyword evidence="2 5" id="KW-0689">Ribosomal protein</keyword>
<dbReference type="PROSITE" id="PS00579">
    <property type="entry name" value="RIBOSOMAL_L29"/>
    <property type="match status" value="1"/>
</dbReference>
<dbReference type="GO" id="GO:0005840">
    <property type="term" value="C:ribosome"/>
    <property type="evidence" value="ECO:0007669"/>
    <property type="project" value="UniProtKB-KW"/>
</dbReference>
<dbReference type="NCBIfam" id="TIGR00012">
    <property type="entry name" value="L29"/>
    <property type="match status" value="1"/>
</dbReference>
<dbReference type="GO" id="GO:1990904">
    <property type="term" value="C:ribonucleoprotein complex"/>
    <property type="evidence" value="ECO:0007669"/>
    <property type="project" value="UniProtKB-KW"/>
</dbReference>
<keyword evidence="3 5" id="KW-0687">Ribonucleoprotein</keyword>
<dbReference type="CDD" id="cd00427">
    <property type="entry name" value="Ribosomal_L29_HIP"/>
    <property type="match status" value="1"/>
</dbReference>
<dbReference type="Gene3D" id="1.10.287.310">
    <property type="match status" value="1"/>
</dbReference>
<dbReference type="InterPro" id="IPR036049">
    <property type="entry name" value="Ribosomal_uL29_sf"/>
</dbReference>
<evidence type="ECO:0000256" key="5">
    <source>
        <dbReference type="HAMAP-Rule" id="MF_00374"/>
    </source>
</evidence>
<dbReference type="InterPro" id="IPR018254">
    <property type="entry name" value="Ribosomal_uL29_CS"/>
</dbReference>
<dbReference type="Proteomes" id="UP000736328">
    <property type="component" value="Unassembled WGS sequence"/>
</dbReference>
<gene>
    <name evidence="5 6" type="primary">rpmC</name>
    <name evidence="6" type="ORF">HY768_01490</name>
</gene>
<evidence type="ECO:0000256" key="1">
    <source>
        <dbReference type="ARBA" id="ARBA00009254"/>
    </source>
</evidence>
<evidence type="ECO:0000313" key="7">
    <source>
        <dbReference type="Proteomes" id="UP000736328"/>
    </source>
</evidence>
<reference evidence="6" key="1">
    <citation type="submission" date="2020-07" db="EMBL/GenBank/DDBJ databases">
        <title>Huge and variable diversity of episymbiotic CPR bacteria and DPANN archaea in groundwater ecosystems.</title>
        <authorList>
            <person name="He C.Y."/>
            <person name="Keren R."/>
            <person name="Whittaker M."/>
            <person name="Farag I.F."/>
            <person name="Doudna J."/>
            <person name="Cate J.H.D."/>
            <person name="Banfield J.F."/>
        </authorList>
    </citation>
    <scope>NUCLEOTIDE SEQUENCE</scope>
    <source>
        <strain evidence="6">NC_groundwater_1520_Pr4_B-0.1um_53_5</strain>
    </source>
</reference>
<dbReference type="GO" id="GO:0003735">
    <property type="term" value="F:structural constituent of ribosome"/>
    <property type="evidence" value="ECO:0007669"/>
    <property type="project" value="InterPro"/>
</dbReference>
<dbReference type="AlphaFoldDB" id="A0A933I8Q1"/>
<comment type="similarity">
    <text evidence="1 5">Belongs to the universal ribosomal protein uL29 family.</text>
</comment>
<organism evidence="6 7">
    <name type="scientific">candidate division TA06 bacterium</name>
    <dbReference type="NCBI Taxonomy" id="2250710"/>
    <lineage>
        <taxon>Bacteria</taxon>
        <taxon>Bacteria division TA06</taxon>
    </lineage>
</organism>
<name>A0A933I8Q1_UNCT6</name>
<evidence type="ECO:0000256" key="2">
    <source>
        <dbReference type="ARBA" id="ARBA00022980"/>
    </source>
</evidence>
<comment type="caution">
    <text evidence="6">The sequence shown here is derived from an EMBL/GenBank/DDBJ whole genome shotgun (WGS) entry which is preliminary data.</text>
</comment>
<accession>A0A933I8Q1</accession>
<dbReference type="GO" id="GO:0006412">
    <property type="term" value="P:translation"/>
    <property type="evidence" value="ECO:0007669"/>
    <property type="project" value="UniProtKB-UniRule"/>
</dbReference>